<dbReference type="EMBL" id="LR590481">
    <property type="protein sequence ID" value="VTQ89226.1"/>
    <property type="molecule type" value="Genomic_DNA"/>
</dbReference>
<comment type="subcellular location">
    <subcellularLocation>
        <location evidence="9">Cytoplasm</location>
    </subcellularLocation>
</comment>
<dbReference type="SUPFAM" id="SSF53155">
    <property type="entry name" value="Methylated DNA-protein cysteine methyltransferase domain"/>
    <property type="match status" value="1"/>
</dbReference>
<dbReference type="EC" id="2.1.1.63" evidence="9"/>
<evidence type="ECO:0000256" key="6">
    <source>
        <dbReference type="ARBA" id="ARBA00022763"/>
    </source>
</evidence>
<comment type="catalytic activity">
    <reaction evidence="1 9">
        <text>a 4-O-methyl-thymidine in DNA + L-cysteinyl-[protein] = a thymidine in DNA + S-methyl-L-cysteinyl-[protein]</text>
        <dbReference type="Rhea" id="RHEA:53428"/>
        <dbReference type="Rhea" id="RHEA-COMP:10131"/>
        <dbReference type="Rhea" id="RHEA-COMP:10132"/>
        <dbReference type="Rhea" id="RHEA-COMP:13555"/>
        <dbReference type="Rhea" id="RHEA-COMP:13556"/>
        <dbReference type="ChEBI" id="CHEBI:29950"/>
        <dbReference type="ChEBI" id="CHEBI:82612"/>
        <dbReference type="ChEBI" id="CHEBI:137386"/>
        <dbReference type="ChEBI" id="CHEBI:137387"/>
        <dbReference type="EC" id="2.1.1.63"/>
    </reaction>
</comment>
<evidence type="ECO:0000259" key="10">
    <source>
        <dbReference type="Pfam" id="PF01035"/>
    </source>
</evidence>
<comment type="similarity">
    <text evidence="2 9">Belongs to the MGMT family.</text>
</comment>
<dbReference type="Gene3D" id="1.10.10.10">
    <property type="entry name" value="Winged helix-like DNA-binding domain superfamily/Winged helix DNA-binding domain"/>
    <property type="match status" value="1"/>
</dbReference>
<evidence type="ECO:0000256" key="8">
    <source>
        <dbReference type="ARBA" id="ARBA00049348"/>
    </source>
</evidence>
<dbReference type="HAMAP" id="MF_00772">
    <property type="entry name" value="OGT"/>
    <property type="match status" value="1"/>
</dbReference>
<feature type="domain" description="Methylguanine DNA methyltransferase ribonuclease-like" evidence="11">
    <location>
        <begin position="3"/>
        <end position="73"/>
    </location>
</feature>
<dbReference type="PROSITE" id="PS00374">
    <property type="entry name" value="MGMT"/>
    <property type="match status" value="1"/>
</dbReference>
<dbReference type="InterPro" id="IPR001497">
    <property type="entry name" value="MethylDNA_cys_MeTrfase_AS"/>
</dbReference>
<dbReference type="InterPro" id="IPR036217">
    <property type="entry name" value="MethylDNA_cys_MeTrfase_DNAb"/>
</dbReference>
<dbReference type="Gene3D" id="3.30.160.70">
    <property type="entry name" value="Methylated DNA-protein cysteine methyltransferase domain"/>
    <property type="match status" value="1"/>
</dbReference>
<proteinExistence type="inferred from homology"/>
<dbReference type="CDD" id="cd06445">
    <property type="entry name" value="ATase"/>
    <property type="match status" value="1"/>
</dbReference>
<keyword evidence="6 9" id="KW-0227">DNA damage</keyword>
<dbReference type="FunFam" id="1.10.10.10:FF:000214">
    <property type="entry name" value="Methylated-DNA--protein-cysteine methyltransferase"/>
    <property type="match status" value="1"/>
</dbReference>
<evidence type="ECO:0000256" key="7">
    <source>
        <dbReference type="ARBA" id="ARBA00023204"/>
    </source>
</evidence>
<dbReference type="NCBIfam" id="TIGR00589">
    <property type="entry name" value="ogt"/>
    <property type="match status" value="1"/>
</dbReference>
<keyword evidence="7 9" id="KW-0234">DNA repair</keyword>
<dbReference type="Pfam" id="PF01035">
    <property type="entry name" value="DNA_binding_1"/>
    <property type="match status" value="1"/>
</dbReference>
<accession>A0A4U9RDC7</accession>
<comment type="function">
    <text evidence="9">Involved in the cellular defense against the biological effects of O6-methylguanine (O6-MeG) and O4-methylthymine (O4-MeT) in DNA. Repairs the methylated nucleobase in DNA by stoichiometrically transferring the methyl group to a cysteine residue in the enzyme. This is a suicide reaction: the enzyme is irreversibly inactivated.</text>
</comment>
<dbReference type="RefSeq" id="WP_138210023.1">
    <property type="nucleotide sequence ID" value="NZ_CBCRUQ010000017.1"/>
</dbReference>
<dbReference type="Proteomes" id="UP000308489">
    <property type="component" value="Chromosome 1"/>
</dbReference>
<evidence type="ECO:0000313" key="13">
    <source>
        <dbReference type="Proteomes" id="UP000308489"/>
    </source>
</evidence>
<name>A0A4U9RDC7_HATHI</name>
<keyword evidence="4 9" id="KW-0489">Methyltransferase</keyword>
<evidence type="ECO:0000256" key="5">
    <source>
        <dbReference type="ARBA" id="ARBA00022679"/>
    </source>
</evidence>
<keyword evidence="3 9" id="KW-0963">Cytoplasm</keyword>
<keyword evidence="5 9" id="KW-0808">Transferase</keyword>
<evidence type="ECO:0000256" key="2">
    <source>
        <dbReference type="ARBA" id="ARBA00008711"/>
    </source>
</evidence>
<feature type="active site" description="Nucleophile; methyl group acceptor" evidence="9">
    <location>
        <position position="129"/>
    </location>
</feature>
<dbReference type="GO" id="GO:0032259">
    <property type="term" value="P:methylation"/>
    <property type="evidence" value="ECO:0007669"/>
    <property type="project" value="UniProtKB-KW"/>
</dbReference>
<dbReference type="GO" id="GO:0006307">
    <property type="term" value="P:DNA alkylation repair"/>
    <property type="evidence" value="ECO:0007669"/>
    <property type="project" value="UniProtKB-UniRule"/>
</dbReference>
<sequence>MNYYARYNSIIGELYIIVDEKGLKRIELCKENFQAYLSKNKDIKENTLACNEIIKQLEEYFKGERKTFELSISLEGTEFRKKVWRALMKIPYGETRSYSDIAIDIENPNSVRAVGGANRSNPIPIIIPCHRVIGKNGSLTGYLGDKMEIKRRLLEIEGVRYQ</sequence>
<dbReference type="InterPro" id="IPR014048">
    <property type="entry name" value="MethylDNA_cys_MeTrfase_DNA-bd"/>
</dbReference>
<dbReference type="PANTHER" id="PTHR10815">
    <property type="entry name" value="METHYLATED-DNA--PROTEIN-CYSTEINE METHYLTRANSFERASE"/>
    <property type="match status" value="1"/>
</dbReference>
<protein>
    <recommendedName>
        <fullName evidence="9">Methylated-DNA--protein-cysteine methyltransferase</fullName>
        <ecNumber evidence="9">2.1.1.63</ecNumber>
    </recommendedName>
    <alternativeName>
        <fullName evidence="9">6-O-methylguanine-DNA methyltransferase</fullName>
        <shortName evidence="9">MGMT</shortName>
    </alternativeName>
    <alternativeName>
        <fullName evidence="9">O-6-methylguanine-DNA-alkyltransferase</fullName>
    </alternativeName>
</protein>
<keyword evidence="13" id="KW-1185">Reference proteome</keyword>
<evidence type="ECO:0000256" key="4">
    <source>
        <dbReference type="ARBA" id="ARBA00022603"/>
    </source>
</evidence>
<dbReference type="InterPro" id="IPR023546">
    <property type="entry name" value="MGMT"/>
</dbReference>
<dbReference type="SUPFAM" id="SSF46767">
    <property type="entry name" value="Methylated DNA-protein cysteine methyltransferase, C-terminal domain"/>
    <property type="match status" value="1"/>
</dbReference>
<dbReference type="InterPro" id="IPR036388">
    <property type="entry name" value="WH-like_DNA-bd_sf"/>
</dbReference>
<reference evidence="12 13" key="1">
    <citation type="submission" date="2019-05" db="EMBL/GenBank/DDBJ databases">
        <authorList>
            <consortium name="Pathogen Informatics"/>
        </authorList>
    </citation>
    <scope>NUCLEOTIDE SEQUENCE [LARGE SCALE GENOMIC DNA]</scope>
    <source>
        <strain evidence="12 13">NCTC503</strain>
    </source>
</reference>
<dbReference type="Pfam" id="PF02870">
    <property type="entry name" value="Methyltransf_1N"/>
    <property type="match status" value="1"/>
</dbReference>
<dbReference type="InterPro" id="IPR008332">
    <property type="entry name" value="MethylG_MeTrfase_N"/>
</dbReference>
<dbReference type="PANTHER" id="PTHR10815:SF13">
    <property type="entry name" value="METHYLATED-DNA--PROTEIN-CYSTEINE METHYLTRANSFERASE"/>
    <property type="match status" value="1"/>
</dbReference>
<dbReference type="InterPro" id="IPR036631">
    <property type="entry name" value="MGMT_N_sf"/>
</dbReference>
<evidence type="ECO:0000256" key="9">
    <source>
        <dbReference type="HAMAP-Rule" id="MF_00772"/>
    </source>
</evidence>
<gene>
    <name evidence="12" type="primary">ogt</name>
    <name evidence="12" type="ORF">NCTC503_01358</name>
</gene>
<evidence type="ECO:0000259" key="11">
    <source>
        <dbReference type="Pfam" id="PF02870"/>
    </source>
</evidence>
<evidence type="ECO:0000313" key="12">
    <source>
        <dbReference type="EMBL" id="VTQ89226.1"/>
    </source>
</evidence>
<comment type="miscellaneous">
    <text evidence="9">This enzyme catalyzes only one turnover and therefore is not strictly catalytic. According to one definition, an enzyme is a biocatalyst that acts repeatedly and over many reaction cycles.</text>
</comment>
<organism evidence="12 13">
    <name type="scientific">Hathewaya histolytica</name>
    <name type="common">Clostridium histolyticum</name>
    <dbReference type="NCBI Taxonomy" id="1498"/>
    <lineage>
        <taxon>Bacteria</taxon>
        <taxon>Bacillati</taxon>
        <taxon>Bacillota</taxon>
        <taxon>Clostridia</taxon>
        <taxon>Eubacteriales</taxon>
        <taxon>Clostridiaceae</taxon>
        <taxon>Hathewaya</taxon>
    </lineage>
</organism>
<dbReference type="KEGG" id="hhw:NCTC503_01358"/>
<dbReference type="GO" id="GO:0003908">
    <property type="term" value="F:methylated-DNA-[protein]-cysteine S-methyltransferase activity"/>
    <property type="evidence" value="ECO:0007669"/>
    <property type="project" value="UniProtKB-UniRule"/>
</dbReference>
<dbReference type="OrthoDB" id="9802228at2"/>
<evidence type="ECO:0000256" key="1">
    <source>
        <dbReference type="ARBA" id="ARBA00001286"/>
    </source>
</evidence>
<dbReference type="GO" id="GO:0005737">
    <property type="term" value="C:cytoplasm"/>
    <property type="evidence" value="ECO:0007669"/>
    <property type="project" value="UniProtKB-SubCell"/>
</dbReference>
<dbReference type="AlphaFoldDB" id="A0A4U9RDC7"/>
<comment type="catalytic activity">
    <reaction evidence="8 9">
        <text>a 6-O-methyl-2'-deoxyguanosine in DNA + L-cysteinyl-[protein] = S-methyl-L-cysteinyl-[protein] + a 2'-deoxyguanosine in DNA</text>
        <dbReference type="Rhea" id="RHEA:24000"/>
        <dbReference type="Rhea" id="RHEA-COMP:10131"/>
        <dbReference type="Rhea" id="RHEA-COMP:10132"/>
        <dbReference type="Rhea" id="RHEA-COMP:11367"/>
        <dbReference type="Rhea" id="RHEA-COMP:11368"/>
        <dbReference type="ChEBI" id="CHEBI:29950"/>
        <dbReference type="ChEBI" id="CHEBI:82612"/>
        <dbReference type="ChEBI" id="CHEBI:85445"/>
        <dbReference type="ChEBI" id="CHEBI:85448"/>
        <dbReference type="EC" id="2.1.1.63"/>
    </reaction>
</comment>
<evidence type="ECO:0000256" key="3">
    <source>
        <dbReference type="ARBA" id="ARBA00022490"/>
    </source>
</evidence>
<feature type="domain" description="Methylated-DNA-[protein]-cysteine S-methyltransferase DNA binding" evidence="10">
    <location>
        <begin position="78"/>
        <end position="159"/>
    </location>
</feature>